<protein>
    <submittedName>
        <fullName evidence="2">Uncharacterized protein</fullName>
    </submittedName>
</protein>
<feature type="transmembrane region" description="Helical" evidence="1">
    <location>
        <begin position="136"/>
        <end position="161"/>
    </location>
</feature>
<name>A0A1I3P9G9_9EURY</name>
<reference evidence="2 3" key="1">
    <citation type="submission" date="2016-10" db="EMBL/GenBank/DDBJ databases">
        <authorList>
            <person name="de Groot N.N."/>
        </authorList>
    </citation>
    <scope>NUCLEOTIDE SEQUENCE [LARGE SCALE GENOMIC DNA]</scope>
    <source>
        <strain evidence="2 3">SP2</strain>
    </source>
</reference>
<evidence type="ECO:0000313" key="3">
    <source>
        <dbReference type="Proteomes" id="UP000182829"/>
    </source>
</evidence>
<proteinExistence type="predicted"/>
<feature type="transmembrane region" description="Helical" evidence="1">
    <location>
        <begin position="81"/>
        <end position="102"/>
    </location>
</feature>
<keyword evidence="1" id="KW-1133">Transmembrane helix</keyword>
<gene>
    <name evidence="2" type="ORF">SAMN05443661_11681</name>
</gene>
<dbReference type="AlphaFoldDB" id="A0A1I3P9G9"/>
<sequence>MPGIPEPVVGSDPLTWLIAGSLSVLVVVLFAYTASRWDGSAVAVAVVGAAGYGLATVGLWAGVRLAFYHFVLDPVAEPMQFAWLLVFAGGTIAIYAAIPFFLFARFGYVVPMIGFTAISTLLFFLFLRVGGETDPLALFGLGFAPFFIGTLLVLAVLEAVVRSLLG</sequence>
<keyword evidence="1" id="KW-0812">Transmembrane</keyword>
<feature type="transmembrane region" description="Helical" evidence="1">
    <location>
        <begin position="109"/>
        <end position="130"/>
    </location>
</feature>
<dbReference type="GeneID" id="14208273"/>
<keyword evidence="1" id="KW-0472">Membrane</keyword>
<accession>A0A1I3P9G9</accession>
<evidence type="ECO:0000256" key="1">
    <source>
        <dbReference type="SAM" id="Phobius"/>
    </source>
</evidence>
<dbReference type="OMA" id="LWAVPRI"/>
<dbReference type="OrthoDB" id="270068at2157"/>
<dbReference type="Proteomes" id="UP000182829">
    <property type="component" value="Unassembled WGS sequence"/>
</dbReference>
<organism evidence="2 3">
    <name type="scientific">Natronobacterium gregoryi</name>
    <dbReference type="NCBI Taxonomy" id="44930"/>
    <lineage>
        <taxon>Archaea</taxon>
        <taxon>Methanobacteriati</taxon>
        <taxon>Methanobacteriota</taxon>
        <taxon>Stenosarchaea group</taxon>
        <taxon>Halobacteria</taxon>
        <taxon>Halobacteriales</taxon>
        <taxon>Natrialbaceae</taxon>
        <taxon>Natronobacterium</taxon>
    </lineage>
</organism>
<feature type="transmembrane region" description="Helical" evidence="1">
    <location>
        <begin position="14"/>
        <end position="34"/>
    </location>
</feature>
<dbReference type="RefSeq" id="WP_005579532.1">
    <property type="nucleotide sequence ID" value="NZ_FORO01000016.1"/>
</dbReference>
<evidence type="ECO:0000313" key="2">
    <source>
        <dbReference type="EMBL" id="SFJ18061.1"/>
    </source>
</evidence>
<feature type="transmembrane region" description="Helical" evidence="1">
    <location>
        <begin position="41"/>
        <end position="61"/>
    </location>
</feature>
<dbReference type="EMBL" id="FORO01000016">
    <property type="protein sequence ID" value="SFJ18061.1"/>
    <property type="molecule type" value="Genomic_DNA"/>
</dbReference>